<keyword evidence="2" id="KW-0378">Hydrolase</keyword>
<evidence type="ECO:0000313" key="5">
    <source>
        <dbReference type="Proteomes" id="UP000705983"/>
    </source>
</evidence>
<dbReference type="RefSeq" id="WP_187996969.1">
    <property type="nucleotide sequence ID" value="NZ_JACEXG010000005.1"/>
</dbReference>
<dbReference type="SUPFAM" id="SSF53474">
    <property type="entry name" value="alpha/beta-Hydrolases"/>
    <property type="match status" value="1"/>
</dbReference>
<dbReference type="InterPro" id="IPR029058">
    <property type="entry name" value="AB_hydrolase_fold"/>
</dbReference>
<dbReference type="InterPro" id="IPR001375">
    <property type="entry name" value="Peptidase_S9_cat"/>
</dbReference>
<dbReference type="PANTHER" id="PTHR42776">
    <property type="entry name" value="SERINE PEPTIDASE S9 FAMILY MEMBER"/>
    <property type="match status" value="1"/>
</dbReference>
<keyword evidence="5" id="KW-1185">Reference proteome</keyword>
<sequence>MSGSLTQHNIFSSLDDFVSTPRITGMQTRHGRTVATVATISKKLDAYAGSLVEVGAEPRTLTRALKGDTLTAIGERGEIYFTSKRTDDRAENEEEQALWMLPPHGEARVILRRPGGISSLVSAGGKLFIIAPTLQSAKTEDDNSAVSKERRDRGVTAILHEAFPVRYWDHDLGPAYPRLYSAELPEFESEEQMTLTPIALPEGKLGGIEVSEDGATILVTMEEMTGGTSQWRSTYRLAGGGATPVAIAPAVSGEEGDALASYSAGTISPAGNRALLHVSTGNRDGHPLRSSLEIVDLETNDRRPVSPSFDDWPGEAVWLDESTIILSADRRGRVSLYRVDVETGAYALLTDDNLSYHDIGVRDGSICCLVSAIDQPSTPVTVDPASGHVTYLPRLTPEIDKVGTLTEVTATAEDGTAIRAWLALPDSPDPAPLAVFVHGGPWGSWNDWTWRWNPGPFVARGYAVLMPDPAISTGYGQAMIDRGNDELGGAPFTDILALVDAAEAREDIDGTRTALLGGSYGGYMANWMAGHTGDRFSCIVTHASLWNIDMMGRTTDNGTWHEWMNPTQASIYSPHASADQIEVPMLVIHGDKDYRVPVSQSHALWHALLRDSKAHGHKFLYYPDENHWILKPSNSAIWYETVLAFLNTHVRGEEWKRPALLG</sequence>
<dbReference type="SUPFAM" id="SSF82171">
    <property type="entry name" value="DPP6 N-terminal domain-like"/>
    <property type="match status" value="1"/>
</dbReference>
<evidence type="ECO:0000256" key="1">
    <source>
        <dbReference type="ARBA" id="ARBA00022729"/>
    </source>
</evidence>
<evidence type="ECO:0000256" key="2">
    <source>
        <dbReference type="ARBA" id="ARBA00022801"/>
    </source>
</evidence>
<accession>A0ABS2TGT6</accession>
<organism evidence="4 5">
    <name type="scientific">Flaviflexus equikiangi</name>
    <dbReference type="NCBI Taxonomy" id="2758573"/>
    <lineage>
        <taxon>Bacteria</taxon>
        <taxon>Bacillati</taxon>
        <taxon>Actinomycetota</taxon>
        <taxon>Actinomycetes</taxon>
        <taxon>Actinomycetales</taxon>
        <taxon>Actinomycetaceae</taxon>
        <taxon>Flaviflexus</taxon>
    </lineage>
</organism>
<protein>
    <submittedName>
        <fullName evidence="4">S9 family peptidase</fullName>
    </submittedName>
</protein>
<dbReference type="Gene3D" id="3.40.50.1820">
    <property type="entry name" value="alpha/beta hydrolase"/>
    <property type="match status" value="1"/>
</dbReference>
<evidence type="ECO:0000259" key="3">
    <source>
        <dbReference type="Pfam" id="PF00326"/>
    </source>
</evidence>
<evidence type="ECO:0000313" key="4">
    <source>
        <dbReference type="EMBL" id="MBM9433868.1"/>
    </source>
</evidence>
<dbReference type="EMBL" id="JAFFJS010000005">
    <property type="protein sequence ID" value="MBM9433868.1"/>
    <property type="molecule type" value="Genomic_DNA"/>
</dbReference>
<proteinExistence type="predicted"/>
<feature type="domain" description="Peptidase S9 prolyl oligopeptidase catalytic" evidence="3">
    <location>
        <begin position="448"/>
        <end position="650"/>
    </location>
</feature>
<dbReference type="Gene3D" id="2.120.10.30">
    <property type="entry name" value="TolB, C-terminal domain"/>
    <property type="match status" value="1"/>
</dbReference>
<name>A0ABS2TGT6_9ACTO</name>
<dbReference type="Pfam" id="PF00326">
    <property type="entry name" value="Peptidase_S9"/>
    <property type="match status" value="1"/>
</dbReference>
<comment type="caution">
    <text evidence="4">The sequence shown here is derived from an EMBL/GenBank/DDBJ whole genome shotgun (WGS) entry which is preliminary data.</text>
</comment>
<dbReference type="InterPro" id="IPR011042">
    <property type="entry name" value="6-blade_b-propeller_TolB-like"/>
</dbReference>
<gene>
    <name evidence="4" type="ORF">JVW63_09205</name>
</gene>
<keyword evidence="1" id="KW-0732">Signal</keyword>
<dbReference type="Proteomes" id="UP000705983">
    <property type="component" value="Unassembled WGS sequence"/>
</dbReference>
<dbReference type="PANTHER" id="PTHR42776:SF13">
    <property type="entry name" value="DIPEPTIDYL-PEPTIDASE 5"/>
    <property type="match status" value="1"/>
</dbReference>
<reference evidence="5" key="1">
    <citation type="submission" date="2021-02" db="EMBL/GenBank/DDBJ databases">
        <title>Leucobacter sp. CX169.</title>
        <authorList>
            <person name="Cheng Y."/>
        </authorList>
    </citation>
    <scope>NUCLEOTIDE SEQUENCE [LARGE SCALE GENOMIC DNA]</scope>
    <source>
        <strain evidence="5">JY899</strain>
    </source>
</reference>